<protein>
    <submittedName>
        <fullName evidence="1">Uncharacterized protein</fullName>
    </submittedName>
</protein>
<sequence>MGFAVAHSWQFYNGSQYVGSGSKKFKSTTKYVHMQPSVHF</sequence>
<dbReference type="EMBL" id="GBXM01008724">
    <property type="protein sequence ID" value="JAH99853.1"/>
    <property type="molecule type" value="Transcribed_RNA"/>
</dbReference>
<name>A0A0E9XDU5_ANGAN</name>
<reference evidence="1" key="1">
    <citation type="submission" date="2014-11" db="EMBL/GenBank/DDBJ databases">
        <authorList>
            <person name="Amaro Gonzalez C."/>
        </authorList>
    </citation>
    <scope>NUCLEOTIDE SEQUENCE</scope>
</reference>
<organism evidence="1">
    <name type="scientific">Anguilla anguilla</name>
    <name type="common">European freshwater eel</name>
    <name type="synonym">Muraena anguilla</name>
    <dbReference type="NCBI Taxonomy" id="7936"/>
    <lineage>
        <taxon>Eukaryota</taxon>
        <taxon>Metazoa</taxon>
        <taxon>Chordata</taxon>
        <taxon>Craniata</taxon>
        <taxon>Vertebrata</taxon>
        <taxon>Euteleostomi</taxon>
        <taxon>Actinopterygii</taxon>
        <taxon>Neopterygii</taxon>
        <taxon>Teleostei</taxon>
        <taxon>Anguilliformes</taxon>
        <taxon>Anguillidae</taxon>
        <taxon>Anguilla</taxon>
    </lineage>
</organism>
<reference evidence="1" key="2">
    <citation type="journal article" date="2015" name="Fish Shellfish Immunol.">
        <title>Early steps in the European eel (Anguilla anguilla)-Vibrio vulnificus interaction in the gills: Role of the RtxA13 toxin.</title>
        <authorList>
            <person name="Callol A."/>
            <person name="Pajuelo D."/>
            <person name="Ebbesson L."/>
            <person name="Teles M."/>
            <person name="MacKenzie S."/>
            <person name="Amaro C."/>
        </authorList>
    </citation>
    <scope>NUCLEOTIDE SEQUENCE</scope>
</reference>
<dbReference type="AlphaFoldDB" id="A0A0E9XDU5"/>
<proteinExistence type="predicted"/>
<evidence type="ECO:0000313" key="1">
    <source>
        <dbReference type="EMBL" id="JAH99853.1"/>
    </source>
</evidence>
<accession>A0A0E9XDU5</accession>